<proteinExistence type="predicted"/>
<evidence type="ECO:0000313" key="2">
    <source>
        <dbReference type="Proteomes" id="UP000308600"/>
    </source>
</evidence>
<accession>A0ACD3AJ97</accession>
<reference evidence="1 2" key="1">
    <citation type="journal article" date="2019" name="Nat. Ecol. Evol.">
        <title>Megaphylogeny resolves global patterns of mushroom evolution.</title>
        <authorList>
            <person name="Varga T."/>
            <person name="Krizsan K."/>
            <person name="Foldi C."/>
            <person name="Dima B."/>
            <person name="Sanchez-Garcia M."/>
            <person name="Sanchez-Ramirez S."/>
            <person name="Szollosi G.J."/>
            <person name="Szarkandi J.G."/>
            <person name="Papp V."/>
            <person name="Albert L."/>
            <person name="Andreopoulos W."/>
            <person name="Angelini C."/>
            <person name="Antonin V."/>
            <person name="Barry K.W."/>
            <person name="Bougher N.L."/>
            <person name="Buchanan P."/>
            <person name="Buyck B."/>
            <person name="Bense V."/>
            <person name="Catcheside P."/>
            <person name="Chovatia M."/>
            <person name="Cooper J."/>
            <person name="Damon W."/>
            <person name="Desjardin D."/>
            <person name="Finy P."/>
            <person name="Geml J."/>
            <person name="Haridas S."/>
            <person name="Hughes K."/>
            <person name="Justo A."/>
            <person name="Karasinski D."/>
            <person name="Kautmanova I."/>
            <person name="Kiss B."/>
            <person name="Kocsube S."/>
            <person name="Kotiranta H."/>
            <person name="LaButti K.M."/>
            <person name="Lechner B.E."/>
            <person name="Liimatainen K."/>
            <person name="Lipzen A."/>
            <person name="Lukacs Z."/>
            <person name="Mihaltcheva S."/>
            <person name="Morgado L.N."/>
            <person name="Niskanen T."/>
            <person name="Noordeloos M.E."/>
            <person name="Ohm R.A."/>
            <person name="Ortiz-Santana B."/>
            <person name="Ovrebo C."/>
            <person name="Racz N."/>
            <person name="Riley R."/>
            <person name="Savchenko A."/>
            <person name="Shiryaev A."/>
            <person name="Soop K."/>
            <person name="Spirin V."/>
            <person name="Szebenyi C."/>
            <person name="Tomsovsky M."/>
            <person name="Tulloss R.E."/>
            <person name="Uehling J."/>
            <person name="Grigoriev I.V."/>
            <person name="Vagvolgyi C."/>
            <person name="Papp T."/>
            <person name="Martin F.M."/>
            <person name="Miettinen O."/>
            <person name="Hibbett D.S."/>
            <person name="Nagy L.G."/>
        </authorList>
    </citation>
    <scope>NUCLEOTIDE SEQUENCE [LARGE SCALE GENOMIC DNA]</scope>
    <source>
        <strain evidence="1 2">NL-1719</strain>
    </source>
</reference>
<evidence type="ECO:0000313" key="1">
    <source>
        <dbReference type="EMBL" id="TFK65743.1"/>
    </source>
</evidence>
<dbReference type="EMBL" id="ML208427">
    <property type="protein sequence ID" value="TFK65743.1"/>
    <property type="molecule type" value="Genomic_DNA"/>
</dbReference>
<name>A0ACD3AJ97_9AGAR</name>
<dbReference type="Proteomes" id="UP000308600">
    <property type="component" value="Unassembled WGS sequence"/>
</dbReference>
<sequence length="268" mass="30225">MTLCSEPRCVETFLWPLKHNLFWQNLSSRLRWSFQRVPRIHAHPKRFRWSLYVSQVGGSVWELRDVGGKERRILRVWARKLLVGLSALNEATSPLLDRQCLRVRSSSLQDEGTHVVMELDSTLDLGSWWIRLVTFRVKFSSRLVDEGALGCDEHVSALAANVDPVTGGRIVDMLVISSTQHRQAFVSRDGAQFGPRPRRCGEEREALVLVSLVTKREEGLETEPPEVDANSIVERGNHGATHVTDFHTGEFIGVTALHNAGLWVATTI</sequence>
<protein>
    <submittedName>
        <fullName evidence="1">Uncharacterized protein</fullName>
    </submittedName>
</protein>
<gene>
    <name evidence="1" type="ORF">BDN72DRAFT_860407</name>
</gene>
<organism evidence="1 2">
    <name type="scientific">Pluteus cervinus</name>
    <dbReference type="NCBI Taxonomy" id="181527"/>
    <lineage>
        <taxon>Eukaryota</taxon>
        <taxon>Fungi</taxon>
        <taxon>Dikarya</taxon>
        <taxon>Basidiomycota</taxon>
        <taxon>Agaricomycotina</taxon>
        <taxon>Agaricomycetes</taxon>
        <taxon>Agaricomycetidae</taxon>
        <taxon>Agaricales</taxon>
        <taxon>Pluteineae</taxon>
        <taxon>Pluteaceae</taxon>
        <taxon>Pluteus</taxon>
    </lineage>
</organism>
<keyword evidence="2" id="KW-1185">Reference proteome</keyword>